<evidence type="ECO:0000313" key="1">
    <source>
        <dbReference type="EMBL" id="TCB58647.1"/>
    </source>
</evidence>
<dbReference type="RefSeq" id="WP_131271465.1">
    <property type="nucleotide sequence ID" value="NZ_NEGF01000001.1"/>
</dbReference>
<protein>
    <submittedName>
        <fullName evidence="1">Uncharacterized protein</fullName>
    </submittedName>
</protein>
<gene>
    <name evidence="1" type="ORF">E0H85_10310</name>
</gene>
<dbReference type="Proteomes" id="UP000291380">
    <property type="component" value="Unassembled WGS sequence"/>
</dbReference>
<evidence type="ECO:0000313" key="2">
    <source>
        <dbReference type="Proteomes" id="UP000291380"/>
    </source>
</evidence>
<proteinExistence type="predicted"/>
<dbReference type="EMBL" id="SJOA01000011">
    <property type="protein sequence ID" value="TCB58647.1"/>
    <property type="molecule type" value="Genomic_DNA"/>
</dbReference>
<dbReference type="AlphaFoldDB" id="A0A4R0ELI3"/>
<reference evidence="1 2" key="1">
    <citation type="submission" date="2019-02" db="EMBL/GenBank/DDBJ databases">
        <title>High diversity of culturable Acinetobacter species in natural soil and water ecosystems.</title>
        <authorList>
            <person name="Radolfova-Krizova L."/>
            <person name="Nemec A."/>
        </authorList>
    </citation>
    <scope>NUCLEOTIDE SEQUENCE [LARGE SCALE GENOMIC DNA]</scope>
    <source>
        <strain evidence="1 2">ANC 4281</strain>
    </source>
</reference>
<organism evidence="1 2">
    <name type="scientific">Acinetobacter terrae</name>
    <dbReference type="NCBI Taxonomy" id="2731247"/>
    <lineage>
        <taxon>Bacteria</taxon>
        <taxon>Pseudomonadati</taxon>
        <taxon>Pseudomonadota</taxon>
        <taxon>Gammaproteobacteria</taxon>
        <taxon>Moraxellales</taxon>
        <taxon>Moraxellaceae</taxon>
        <taxon>Acinetobacter</taxon>
        <taxon>Acinetobacter Taxon 24</taxon>
    </lineage>
</organism>
<name>A0A4R0ELI3_9GAMM</name>
<comment type="caution">
    <text evidence="1">The sequence shown here is derived from an EMBL/GenBank/DDBJ whole genome shotgun (WGS) entry which is preliminary data.</text>
</comment>
<sequence>MKFIKRNVELRDDEGNKKIFRCVFEKKRSTLLDVPNNEYEVLVAVIINGRPVKAAGYDCFYHPDTGKVYTI</sequence>
<accession>A0A4R0ELI3</accession>